<evidence type="ECO:0000256" key="1">
    <source>
        <dbReference type="ARBA" id="ARBA00022593"/>
    </source>
</evidence>
<keyword evidence="2" id="KW-0472">Membrane</keyword>
<organism evidence="5 6">
    <name type="scientific">Polypedilum vanderplanki</name>
    <name type="common">Sleeping chironomid midge</name>
    <dbReference type="NCBI Taxonomy" id="319348"/>
    <lineage>
        <taxon>Eukaryota</taxon>
        <taxon>Metazoa</taxon>
        <taxon>Ecdysozoa</taxon>
        <taxon>Arthropoda</taxon>
        <taxon>Hexapoda</taxon>
        <taxon>Insecta</taxon>
        <taxon>Pterygota</taxon>
        <taxon>Neoptera</taxon>
        <taxon>Endopterygota</taxon>
        <taxon>Diptera</taxon>
        <taxon>Nematocera</taxon>
        <taxon>Chironomoidea</taxon>
        <taxon>Chironomidae</taxon>
        <taxon>Chironominae</taxon>
        <taxon>Polypedilum</taxon>
        <taxon>Polypedilum</taxon>
    </lineage>
</organism>
<dbReference type="GO" id="GO:0005778">
    <property type="term" value="C:peroxisomal membrane"/>
    <property type="evidence" value="ECO:0007669"/>
    <property type="project" value="UniProtKB-SubCell"/>
</dbReference>
<evidence type="ECO:0008006" key="7">
    <source>
        <dbReference type="Google" id="ProtNLM"/>
    </source>
</evidence>
<keyword evidence="3" id="KW-0576">Peroxisome</keyword>
<dbReference type="Proteomes" id="UP001107558">
    <property type="component" value="Chromosome 2"/>
</dbReference>
<dbReference type="EMBL" id="JADBJN010000002">
    <property type="protein sequence ID" value="KAG5674600.1"/>
    <property type="molecule type" value="Genomic_DNA"/>
</dbReference>
<protein>
    <recommendedName>
        <fullName evidence="7">Peroxisomal membrane protein 11B</fullName>
    </recommendedName>
</protein>
<gene>
    <name evidence="5" type="ORF">PVAND_004554</name>
</gene>
<evidence type="ECO:0000313" key="5">
    <source>
        <dbReference type="EMBL" id="KAG5674600.1"/>
    </source>
</evidence>
<evidence type="ECO:0000313" key="6">
    <source>
        <dbReference type="Proteomes" id="UP001107558"/>
    </source>
</evidence>
<dbReference type="AlphaFoldDB" id="A0A9J6BY30"/>
<evidence type="ECO:0000256" key="4">
    <source>
        <dbReference type="ARBA" id="ARBA00046271"/>
    </source>
</evidence>
<keyword evidence="1" id="KW-0962">Peroxisome biogenesis</keyword>
<accession>A0A9J6BY30</accession>
<keyword evidence="6" id="KW-1185">Reference proteome</keyword>
<comment type="caution">
    <text evidence="5">The sequence shown here is derived from an EMBL/GenBank/DDBJ whole genome shotgun (WGS) entry which is preliminary data.</text>
</comment>
<dbReference type="GO" id="GO:0016559">
    <property type="term" value="P:peroxisome fission"/>
    <property type="evidence" value="ECO:0007669"/>
    <property type="project" value="InterPro"/>
</dbReference>
<evidence type="ECO:0000256" key="2">
    <source>
        <dbReference type="ARBA" id="ARBA00023136"/>
    </source>
</evidence>
<dbReference type="PANTHER" id="PTHR12652">
    <property type="entry name" value="PEROXISOMAL BIOGENESIS FACTOR 11"/>
    <property type="match status" value="1"/>
</dbReference>
<name>A0A9J6BY30_POLVA</name>
<evidence type="ECO:0000256" key="3">
    <source>
        <dbReference type="ARBA" id="ARBA00023140"/>
    </source>
</evidence>
<dbReference type="InterPro" id="IPR008733">
    <property type="entry name" value="PEX11"/>
</dbReference>
<dbReference type="OrthoDB" id="411017at2759"/>
<dbReference type="Pfam" id="PF05648">
    <property type="entry name" value="PEX11"/>
    <property type="match status" value="1"/>
</dbReference>
<sequence>MDIVIKLNSQVAGKDKVARLIQYSCRALWDSLNQKDESQIALIHQLKNLEFILSSFRKLLRFGKSFEVFYSSLKSIHYSDAWIAFTSTVTKICQAIFLLTDHIIWLSRSGLFKNIDTPKWSQRSNRYWVVSLIMSIIRDVYEINRVISSFTSYKDLTQCIASSMFSIRSTKDITRCASSLAEFLVTYKHITIDTIKNVCDLFIPLNGLGYTKLSPKVIGLLGVISSLMGLIVVLDPSCKLLPQ</sequence>
<reference evidence="5" key="1">
    <citation type="submission" date="2021-03" db="EMBL/GenBank/DDBJ databases">
        <title>Chromosome level genome of the anhydrobiotic midge Polypedilum vanderplanki.</title>
        <authorList>
            <person name="Yoshida Y."/>
            <person name="Kikawada T."/>
            <person name="Gusev O."/>
        </authorList>
    </citation>
    <scope>NUCLEOTIDE SEQUENCE</scope>
    <source>
        <strain evidence="5">NIAS01</strain>
        <tissue evidence="5">Whole body or cell culture</tissue>
    </source>
</reference>
<comment type="subcellular location">
    <subcellularLocation>
        <location evidence="4">Peroxisome membrane</location>
    </subcellularLocation>
</comment>
<dbReference type="PANTHER" id="PTHR12652:SF50">
    <property type="entry name" value="PEROXIN 11"/>
    <property type="match status" value="1"/>
</dbReference>
<proteinExistence type="predicted"/>